<gene>
    <name evidence="7" type="ORF">F0U60_02680</name>
</gene>
<dbReference type="Pfam" id="PF00069">
    <property type="entry name" value="Pkinase"/>
    <property type="match status" value="1"/>
</dbReference>
<feature type="domain" description="Protein kinase" evidence="6">
    <location>
        <begin position="87"/>
        <end position="360"/>
    </location>
</feature>
<protein>
    <submittedName>
        <fullName evidence="7">Protein kinase</fullName>
    </submittedName>
</protein>
<reference evidence="7 8" key="1">
    <citation type="submission" date="2019-08" db="EMBL/GenBank/DDBJ databases">
        <title>Archangium and Cystobacter genomes.</title>
        <authorList>
            <person name="Chen I.-C.K."/>
            <person name="Wielgoss S."/>
        </authorList>
    </citation>
    <scope>NUCLEOTIDE SEQUENCE [LARGE SCALE GENOMIC DNA]</scope>
    <source>
        <strain evidence="7 8">Cbm 6</strain>
    </source>
</reference>
<dbReference type="Pfam" id="PF03781">
    <property type="entry name" value="FGE-sulfatase"/>
    <property type="match status" value="1"/>
</dbReference>
<dbReference type="GO" id="GO:0016301">
    <property type="term" value="F:kinase activity"/>
    <property type="evidence" value="ECO:0007669"/>
    <property type="project" value="UniProtKB-KW"/>
</dbReference>
<sequence length="1326" mass="146189">MPSHTDQADPQCLSDELLAELIDGRLAGEELSRAHQHTAECPACRELLVTLARGGLCLESGEEPLVYLSEPEPPTSEWIPPTRFDEFRLERLLGRGAMGVIYLAYDLSLDRWVAVKFIAASRPHTRLREHFQTEARAIARLQHPNVVTVFRVGEVEGHPYIVSEYLVGRSLDELSLPLPWRRALDLGMGLARGLAAAHRQGVLHRDLKPANAFLTNEGEVKLLDFGLAELVESVTSEEPSGMRTVAGSPRYMAPELFQGAPATPRSDIYALGLVLYELCTGDIPKWHRSHLNLLQSEQSKSGQLEKLEHGDNSPLTTSVPGIDPDFASLIERCLRVDPAERPASTEALCSALERLHEPDLLAHGNPYRGLAPFEAEHRTLFFGRDADVRAVLERLRRQPLVLVAGDSGVGKSSLCRAGILPRVTQGALDEYRDATTLTLEPGRRPLTTLAAVLAPVLGQPEAELGARLAEESYALGPALRAAYQEGRSLLLFVDQLEELVTLSEPAQAARFASILGELALPAAGVRVLLAVRGDFLTRLSALPGLGDEVERALYLLRPLTPQGVREAIIGPARSRGVVFESEELLQTLVSATAQSAGSLPLLQFTLAELWERRDPTRGFITQTALDEMGGVAGALSRHADGVLANLPRSARQAARRLLGLLITADGTRSARSEEELTAVLNEDRTALQALVEGRLIHTRTTGDRTNYEIAHEALIASWGTLRRWLDEDAGQRALRQRIETAGAEWERLGRSMDLLWRERQLNEARVIDTSALGAREQDFLRESQRVVHRRSLRRWSLVLLLLLVVGVIYGGPRLQTHLETQRIVSAQMLTARNARDLGRTLAQNASASRDRALALFHGTPPPASEATQEAPDLRALAENEWNQALGALEQAELAFAEAEQALEDALERDHGHEEARQLLICMTYEQLLLAERFHRADERARLEKQFRRLAAGDVVWLQQLDAPAGLEVETQPPGASVELTRYVEEGGRLRREAVSHQATSGQASPLAWKGLPAGSYQLRFTRQGHPPVELPLLLERGRTEKVQLELPSVVPEGYVYIPPGCSLTGSADPEVVRKLLLSAPLSQSCLERGYFIGQTEVTLGDWLAYIDTLPAEARQRRSLATMQEGMGSALRLWKLPDGHWSFSLRLENGELLSARDGEPIHFPGRSHRQQQNWRRLPLTGVSAEELGGYLDWLHRSGHLPGARLCSELEWTRAARGADDRRYPHGNHFHKDDANIDETYGRQLNAMGPDEVDAHQASVSPFGLFGMAGNAFEMTKPTTPDLDAIVLRGGAWYYGEVGTLIANRQAGTLTLRDTRVGVRVCASAPAQ</sequence>
<dbReference type="SMART" id="SM00220">
    <property type="entry name" value="S_TKc"/>
    <property type="match status" value="1"/>
</dbReference>
<evidence type="ECO:0000256" key="5">
    <source>
        <dbReference type="PROSITE-ProRule" id="PRU10141"/>
    </source>
</evidence>
<dbReference type="Gene3D" id="3.30.200.20">
    <property type="entry name" value="Phosphorylase Kinase, domain 1"/>
    <property type="match status" value="1"/>
</dbReference>
<dbReference type="InterPro" id="IPR042095">
    <property type="entry name" value="SUMF_sf"/>
</dbReference>
<dbReference type="PROSITE" id="PS00675">
    <property type="entry name" value="SIGMA54_INTERACT_1"/>
    <property type="match status" value="1"/>
</dbReference>
<dbReference type="PANTHER" id="PTHR43289">
    <property type="entry name" value="MITOGEN-ACTIVATED PROTEIN KINASE KINASE KINASE 20-RELATED"/>
    <property type="match status" value="1"/>
</dbReference>
<keyword evidence="1" id="KW-0808">Transferase</keyword>
<proteinExistence type="predicted"/>
<dbReference type="Pfam" id="PF20703">
    <property type="entry name" value="nSTAND1"/>
    <property type="match status" value="1"/>
</dbReference>
<dbReference type="SUPFAM" id="SSF56112">
    <property type="entry name" value="Protein kinase-like (PK-like)"/>
    <property type="match status" value="1"/>
</dbReference>
<dbReference type="InterPro" id="IPR025662">
    <property type="entry name" value="Sigma_54_int_dom_ATP-bd_1"/>
</dbReference>
<dbReference type="InterPro" id="IPR017441">
    <property type="entry name" value="Protein_kinase_ATP_BS"/>
</dbReference>
<keyword evidence="4 5" id="KW-0067">ATP-binding</keyword>
<dbReference type="CDD" id="cd14014">
    <property type="entry name" value="STKc_PknB_like"/>
    <property type="match status" value="1"/>
</dbReference>
<dbReference type="PROSITE" id="PS00107">
    <property type="entry name" value="PROTEIN_KINASE_ATP"/>
    <property type="match status" value="1"/>
</dbReference>
<dbReference type="RefSeq" id="WP_395813601.1">
    <property type="nucleotide sequence ID" value="NZ_CP043494.1"/>
</dbReference>
<keyword evidence="3 7" id="KW-0418">Kinase</keyword>
<dbReference type="PANTHER" id="PTHR43289:SF6">
    <property type="entry name" value="SERINE_THREONINE-PROTEIN KINASE NEKL-3"/>
    <property type="match status" value="1"/>
</dbReference>
<dbReference type="Gene3D" id="3.90.1580.10">
    <property type="entry name" value="paralog of FGE (formylglycine-generating enzyme)"/>
    <property type="match status" value="1"/>
</dbReference>
<keyword evidence="2 5" id="KW-0547">Nucleotide-binding</keyword>
<dbReference type="SUPFAM" id="SSF52540">
    <property type="entry name" value="P-loop containing nucleoside triphosphate hydrolases"/>
    <property type="match status" value="1"/>
</dbReference>
<dbReference type="SUPFAM" id="SSF56436">
    <property type="entry name" value="C-type lectin-like"/>
    <property type="match status" value="1"/>
</dbReference>
<dbReference type="InterPro" id="IPR005532">
    <property type="entry name" value="SUMF_dom"/>
</dbReference>
<evidence type="ECO:0000313" key="7">
    <source>
        <dbReference type="EMBL" id="WNG43124.1"/>
    </source>
</evidence>
<dbReference type="EMBL" id="CP043494">
    <property type="protein sequence ID" value="WNG43124.1"/>
    <property type="molecule type" value="Genomic_DNA"/>
</dbReference>
<feature type="binding site" evidence="5">
    <location>
        <position position="116"/>
    </location>
    <ligand>
        <name>ATP</name>
        <dbReference type="ChEBI" id="CHEBI:30616"/>
    </ligand>
</feature>
<accession>A0ABY9WH51</accession>
<evidence type="ECO:0000256" key="1">
    <source>
        <dbReference type="ARBA" id="ARBA00022679"/>
    </source>
</evidence>
<dbReference type="InterPro" id="IPR049052">
    <property type="entry name" value="nSTAND1"/>
</dbReference>
<dbReference type="InterPro" id="IPR000719">
    <property type="entry name" value="Prot_kinase_dom"/>
</dbReference>
<dbReference type="Gene3D" id="3.40.50.300">
    <property type="entry name" value="P-loop containing nucleotide triphosphate hydrolases"/>
    <property type="match status" value="1"/>
</dbReference>
<dbReference type="Proteomes" id="UP001611383">
    <property type="component" value="Chromosome"/>
</dbReference>
<name>A0ABY9WH51_9BACT</name>
<dbReference type="InterPro" id="IPR027417">
    <property type="entry name" value="P-loop_NTPase"/>
</dbReference>
<organism evidence="7 8">
    <name type="scientific">Archangium minus</name>
    <dbReference type="NCBI Taxonomy" id="83450"/>
    <lineage>
        <taxon>Bacteria</taxon>
        <taxon>Pseudomonadati</taxon>
        <taxon>Myxococcota</taxon>
        <taxon>Myxococcia</taxon>
        <taxon>Myxococcales</taxon>
        <taxon>Cystobacterineae</taxon>
        <taxon>Archangiaceae</taxon>
        <taxon>Archangium</taxon>
    </lineage>
</organism>
<dbReference type="InterPro" id="IPR011009">
    <property type="entry name" value="Kinase-like_dom_sf"/>
</dbReference>
<evidence type="ECO:0000313" key="8">
    <source>
        <dbReference type="Proteomes" id="UP001611383"/>
    </source>
</evidence>
<dbReference type="Gene3D" id="1.10.510.10">
    <property type="entry name" value="Transferase(Phosphotransferase) domain 1"/>
    <property type="match status" value="1"/>
</dbReference>
<evidence type="ECO:0000256" key="4">
    <source>
        <dbReference type="ARBA" id="ARBA00022840"/>
    </source>
</evidence>
<evidence type="ECO:0000259" key="6">
    <source>
        <dbReference type="PROSITE" id="PS50011"/>
    </source>
</evidence>
<evidence type="ECO:0000256" key="3">
    <source>
        <dbReference type="ARBA" id="ARBA00022777"/>
    </source>
</evidence>
<dbReference type="PROSITE" id="PS50011">
    <property type="entry name" value="PROTEIN_KINASE_DOM"/>
    <property type="match status" value="1"/>
</dbReference>
<dbReference type="InterPro" id="IPR016187">
    <property type="entry name" value="CTDL_fold"/>
</dbReference>
<evidence type="ECO:0000256" key="2">
    <source>
        <dbReference type="ARBA" id="ARBA00022741"/>
    </source>
</evidence>
<keyword evidence="8" id="KW-1185">Reference proteome</keyword>